<dbReference type="EMBL" id="BART01018390">
    <property type="protein sequence ID" value="GAG74905.1"/>
    <property type="molecule type" value="Genomic_DNA"/>
</dbReference>
<protein>
    <submittedName>
        <fullName evidence="1">Uncharacterized protein</fullName>
    </submittedName>
</protein>
<name>X0ZYG2_9ZZZZ</name>
<sequence>MKDLSNRTDILFALIKEFIQPDFTFLDIGCGFSPLYLGTD</sequence>
<gene>
    <name evidence="1" type="ORF">S01H4_34725</name>
</gene>
<feature type="non-terminal residue" evidence="1">
    <location>
        <position position="40"/>
    </location>
</feature>
<evidence type="ECO:0000313" key="1">
    <source>
        <dbReference type="EMBL" id="GAG74905.1"/>
    </source>
</evidence>
<accession>X0ZYG2</accession>
<dbReference type="AlphaFoldDB" id="X0ZYG2"/>
<comment type="caution">
    <text evidence="1">The sequence shown here is derived from an EMBL/GenBank/DDBJ whole genome shotgun (WGS) entry which is preliminary data.</text>
</comment>
<reference evidence="1" key="1">
    <citation type="journal article" date="2014" name="Front. Microbiol.">
        <title>High frequency of phylogenetically diverse reductive dehalogenase-homologous genes in deep subseafloor sedimentary metagenomes.</title>
        <authorList>
            <person name="Kawai M."/>
            <person name="Futagami T."/>
            <person name="Toyoda A."/>
            <person name="Takaki Y."/>
            <person name="Nishi S."/>
            <person name="Hori S."/>
            <person name="Arai W."/>
            <person name="Tsubouchi T."/>
            <person name="Morono Y."/>
            <person name="Uchiyama I."/>
            <person name="Ito T."/>
            <person name="Fujiyama A."/>
            <person name="Inagaki F."/>
            <person name="Takami H."/>
        </authorList>
    </citation>
    <scope>NUCLEOTIDE SEQUENCE</scope>
    <source>
        <strain evidence="1">Expedition CK06-06</strain>
    </source>
</reference>
<organism evidence="1">
    <name type="scientific">marine sediment metagenome</name>
    <dbReference type="NCBI Taxonomy" id="412755"/>
    <lineage>
        <taxon>unclassified sequences</taxon>
        <taxon>metagenomes</taxon>
        <taxon>ecological metagenomes</taxon>
    </lineage>
</organism>
<proteinExistence type="predicted"/>